<feature type="non-terminal residue" evidence="3">
    <location>
        <position position="641"/>
    </location>
</feature>
<feature type="non-terminal residue" evidence="3">
    <location>
        <position position="1"/>
    </location>
</feature>
<keyword evidence="4" id="KW-1185">Reference proteome</keyword>
<dbReference type="GO" id="GO:0005634">
    <property type="term" value="C:nucleus"/>
    <property type="evidence" value="ECO:0007669"/>
    <property type="project" value="InterPro"/>
</dbReference>
<dbReference type="PANTHER" id="PTHR23171">
    <property type="entry name" value="GDOWN1"/>
    <property type="match status" value="1"/>
</dbReference>
<dbReference type="Proteomes" id="UP000736164">
    <property type="component" value="Unassembled WGS sequence"/>
</dbReference>
<accession>A0A8J7T8J7</accession>
<feature type="region of interest" description="Disordered" evidence="2">
    <location>
        <begin position="1"/>
        <end position="25"/>
    </location>
</feature>
<proteinExistence type="predicted"/>
<evidence type="ECO:0000256" key="1">
    <source>
        <dbReference type="SAM" id="Coils"/>
    </source>
</evidence>
<dbReference type="GO" id="GO:0035556">
    <property type="term" value="P:intracellular signal transduction"/>
    <property type="evidence" value="ECO:0007669"/>
    <property type="project" value="TreeGrafter"/>
</dbReference>
<organism evidence="3 4">
    <name type="scientific">Atractosteus spatula</name>
    <name type="common">Alligator gar</name>
    <name type="synonym">Lepisosteus spatula</name>
    <dbReference type="NCBI Taxonomy" id="7917"/>
    <lineage>
        <taxon>Eukaryota</taxon>
        <taxon>Metazoa</taxon>
        <taxon>Chordata</taxon>
        <taxon>Craniata</taxon>
        <taxon>Vertebrata</taxon>
        <taxon>Euteleostomi</taxon>
        <taxon>Actinopterygii</taxon>
        <taxon>Neopterygii</taxon>
        <taxon>Holostei</taxon>
        <taxon>Semionotiformes</taxon>
        <taxon>Lepisosteidae</taxon>
        <taxon>Atractosteus</taxon>
    </lineage>
</organism>
<gene>
    <name evidence="3" type="primary">Myzap</name>
    <name evidence="3" type="ORF">GTO95_0015189</name>
</gene>
<feature type="compositionally biased region" description="Polar residues" evidence="2">
    <location>
        <begin position="10"/>
        <end position="20"/>
    </location>
</feature>
<feature type="compositionally biased region" description="Low complexity" evidence="2">
    <location>
        <begin position="571"/>
        <end position="593"/>
    </location>
</feature>
<protein>
    <submittedName>
        <fullName evidence="3">MYZAP protein</fullName>
    </submittedName>
</protein>
<feature type="compositionally biased region" description="Basic and acidic residues" evidence="2">
    <location>
        <begin position="543"/>
        <end position="555"/>
    </location>
</feature>
<evidence type="ECO:0000256" key="2">
    <source>
        <dbReference type="SAM" id="MobiDB-lite"/>
    </source>
</evidence>
<name>A0A8J7T8J7_ATRSP</name>
<dbReference type="GO" id="GO:0006368">
    <property type="term" value="P:transcription elongation by RNA polymerase II"/>
    <property type="evidence" value="ECO:0007669"/>
    <property type="project" value="InterPro"/>
</dbReference>
<dbReference type="Pfam" id="PF15328">
    <property type="entry name" value="GCOM2"/>
    <property type="match status" value="2"/>
</dbReference>
<dbReference type="PANTHER" id="PTHR23171:SF4">
    <property type="entry name" value="TUFTELIN"/>
    <property type="match status" value="1"/>
</dbReference>
<sequence>QRVSPPQHLSGASNGNSAETRPQGKVFGVVRRNGTDTGSQEEVVACEWSVNHLRQEMNYIREVRDSLEKVRQRMYGEFGGMQQSIKKLSQEINVANSQQQSLQAEVNVKTAALESFDQMNSSLMSATIDLQKSLLESCLDRTEMREEMRDLRISYNQAVERLKEKGRQLEAAQAENETLRLKIESSQEANSQVLQDMTQKLYREYEEQLQEAQRKHREEIEVLQAKIDAYVRQIEECNEKMKAMEAKITERDQRISELERLIDCMEQERAQLLGKLQECDARLHRLRQADQLDAAVARRTLQLEQERSGLKERIKHLNDMVFCQQRKVKTMIEEAETLRSRVVQKDMYIAELLDRIAVVECENNELQDKMNYLLPDQNGTEKQVQTREIGVGCDLLSRRFVQSLPDKGKKILDFVQKIHVAISDHEEAQKRTEMLLSVKTELQSKYQQTLKEQQTGTFEMEDLEMSHENGTVEMDINARKPSLGETGLRASSETRKEQGLIEAFGQVTLTDDTSAGSNDRLSGGDRSLIASSTGRKLPQKKPHYIEVLEKTEKSPSVRKAKFKPNQLPQKSCGSSAGSSSPSLSSGAVSPLPLAERKLRDRKHLDDITAAKLPPLHHTPTQLLCLEESAALQQEQKKKYEV</sequence>
<evidence type="ECO:0000313" key="4">
    <source>
        <dbReference type="Proteomes" id="UP000736164"/>
    </source>
</evidence>
<dbReference type="GO" id="GO:0031674">
    <property type="term" value="C:I band"/>
    <property type="evidence" value="ECO:0007669"/>
    <property type="project" value="TreeGrafter"/>
</dbReference>
<reference evidence="3" key="1">
    <citation type="journal article" date="2021" name="Cell">
        <title>Tracing the genetic footprints of vertebrate landing in non-teleost ray-finned fishes.</title>
        <authorList>
            <person name="Bi X."/>
            <person name="Wang K."/>
            <person name="Yang L."/>
            <person name="Pan H."/>
            <person name="Jiang H."/>
            <person name="Wei Q."/>
            <person name="Fang M."/>
            <person name="Yu H."/>
            <person name="Zhu C."/>
            <person name="Cai Y."/>
            <person name="He Y."/>
            <person name="Gan X."/>
            <person name="Zeng H."/>
            <person name="Yu D."/>
            <person name="Zhu Y."/>
            <person name="Jiang H."/>
            <person name="Qiu Q."/>
            <person name="Yang H."/>
            <person name="Zhang Y.E."/>
            <person name="Wang W."/>
            <person name="Zhu M."/>
            <person name="He S."/>
            <person name="Zhang G."/>
        </authorList>
    </citation>
    <scope>NUCLEOTIDE SEQUENCE</scope>
    <source>
        <strain evidence="3">Allg_001</strain>
    </source>
</reference>
<dbReference type="InterPro" id="IPR026213">
    <property type="entry name" value="GRINL1"/>
</dbReference>
<keyword evidence="1" id="KW-0175">Coiled coil</keyword>
<dbReference type="AlphaFoldDB" id="A0A8J7T8J7"/>
<dbReference type="GO" id="GO:0003711">
    <property type="term" value="F:transcription elongation factor activity"/>
    <property type="evidence" value="ECO:0007669"/>
    <property type="project" value="InterPro"/>
</dbReference>
<feature type="coiled-coil region" evidence="1">
    <location>
        <begin position="141"/>
        <end position="320"/>
    </location>
</feature>
<dbReference type="InterPro" id="IPR051375">
    <property type="entry name" value="Tuftelin_GRINL1A/MYZAP/CCD68"/>
</dbReference>
<dbReference type="EMBL" id="JAAWVO010014758">
    <property type="protein sequence ID" value="MBN3314299.1"/>
    <property type="molecule type" value="Genomic_DNA"/>
</dbReference>
<feature type="compositionally biased region" description="Polar residues" evidence="2">
    <location>
        <begin position="510"/>
        <end position="520"/>
    </location>
</feature>
<comment type="caution">
    <text evidence="3">The sequence shown here is derived from an EMBL/GenBank/DDBJ whole genome shotgun (WGS) entry which is preliminary data.</text>
</comment>
<feature type="region of interest" description="Disordered" evidence="2">
    <location>
        <begin position="510"/>
        <end position="599"/>
    </location>
</feature>
<dbReference type="SUPFAM" id="SSF57997">
    <property type="entry name" value="Tropomyosin"/>
    <property type="match status" value="1"/>
</dbReference>
<evidence type="ECO:0000313" key="3">
    <source>
        <dbReference type="EMBL" id="MBN3314299.1"/>
    </source>
</evidence>